<protein>
    <recommendedName>
        <fullName evidence="1">Fibronectin type-III domain-containing protein</fullName>
    </recommendedName>
</protein>
<dbReference type="EMBL" id="BNAG01000003">
    <property type="protein sequence ID" value="GHE69516.1"/>
    <property type="molecule type" value="Genomic_DNA"/>
</dbReference>
<evidence type="ECO:0000259" key="1">
    <source>
        <dbReference type="PROSITE" id="PS50853"/>
    </source>
</evidence>
<keyword evidence="3" id="KW-1185">Reference proteome</keyword>
<dbReference type="InterPro" id="IPR003961">
    <property type="entry name" value="FN3_dom"/>
</dbReference>
<dbReference type="CDD" id="cd00063">
    <property type="entry name" value="FN3"/>
    <property type="match status" value="1"/>
</dbReference>
<reference evidence="3" key="1">
    <citation type="journal article" date="2019" name="Int. J. Syst. Evol. Microbiol.">
        <title>The Global Catalogue of Microorganisms (GCM) 10K type strain sequencing project: providing services to taxonomists for standard genome sequencing and annotation.</title>
        <authorList>
            <consortium name="The Broad Institute Genomics Platform"/>
            <consortium name="The Broad Institute Genome Sequencing Center for Infectious Disease"/>
            <person name="Wu L."/>
            <person name="Ma J."/>
        </authorList>
    </citation>
    <scope>NUCLEOTIDE SEQUENCE [LARGE SCALE GENOMIC DNA]</scope>
    <source>
        <strain evidence="3">CGMCC 1.15111</strain>
    </source>
</reference>
<sequence length="129" mass="13868">MRMLEKSSGLMRMLVVAFLFTGLVMSCDKDDDPKPSLSAPAVNAATDITANSFKISWAQVTGADKYLVDVSTNANFSSTLNNYSKKEVTTTNLVVTGLNAKTKYYFRVYAKKGTTTSAASGVKDATTAE</sequence>
<proteinExistence type="predicted"/>
<gene>
    <name evidence="2" type="ORF">GCM10011340_26910</name>
</gene>
<evidence type="ECO:0000313" key="2">
    <source>
        <dbReference type="EMBL" id="GHE69516.1"/>
    </source>
</evidence>
<dbReference type="RefSeq" id="WP_189630772.1">
    <property type="nucleotide sequence ID" value="NZ_BNAG01000003.1"/>
</dbReference>
<dbReference type="PROSITE" id="PS50853">
    <property type="entry name" value="FN3"/>
    <property type="match status" value="1"/>
</dbReference>
<dbReference type="SMART" id="SM00060">
    <property type="entry name" value="FN3"/>
    <property type="match status" value="1"/>
</dbReference>
<dbReference type="Gene3D" id="2.60.40.10">
    <property type="entry name" value="Immunoglobulins"/>
    <property type="match status" value="1"/>
</dbReference>
<evidence type="ECO:0000313" key="3">
    <source>
        <dbReference type="Proteomes" id="UP000658258"/>
    </source>
</evidence>
<accession>A0ABQ3IAI4</accession>
<dbReference type="SUPFAM" id="SSF49265">
    <property type="entry name" value="Fibronectin type III"/>
    <property type="match status" value="1"/>
</dbReference>
<comment type="caution">
    <text evidence="2">The sequence shown here is derived from an EMBL/GenBank/DDBJ whole genome shotgun (WGS) entry which is preliminary data.</text>
</comment>
<dbReference type="InterPro" id="IPR036116">
    <property type="entry name" value="FN3_sf"/>
</dbReference>
<name>A0ABQ3IAI4_9BACT</name>
<organism evidence="2 3">
    <name type="scientific">Roseivirga thermotolerans</name>
    <dbReference type="NCBI Taxonomy" id="1758176"/>
    <lineage>
        <taxon>Bacteria</taxon>
        <taxon>Pseudomonadati</taxon>
        <taxon>Bacteroidota</taxon>
        <taxon>Cytophagia</taxon>
        <taxon>Cytophagales</taxon>
        <taxon>Roseivirgaceae</taxon>
        <taxon>Roseivirga</taxon>
    </lineage>
</organism>
<dbReference type="Proteomes" id="UP000658258">
    <property type="component" value="Unassembled WGS sequence"/>
</dbReference>
<dbReference type="PROSITE" id="PS51257">
    <property type="entry name" value="PROKAR_LIPOPROTEIN"/>
    <property type="match status" value="1"/>
</dbReference>
<feature type="domain" description="Fibronectin type-III" evidence="1">
    <location>
        <begin position="39"/>
        <end position="129"/>
    </location>
</feature>
<dbReference type="Pfam" id="PF00041">
    <property type="entry name" value="fn3"/>
    <property type="match status" value="1"/>
</dbReference>
<dbReference type="InterPro" id="IPR013783">
    <property type="entry name" value="Ig-like_fold"/>
</dbReference>